<evidence type="ECO:0000256" key="5">
    <source>
        <dbReference type="ARBA" id="ARBA00012762"/>
    </source>
</evidence>
<evidence type="ECO:0000256" key="4">
    <source>
        <dbReference type="ARBA" id="ARBA00008976"/>
    </source>
</evidence>
<keyword evidence="9" id="KW-0378">Hydrolase</keyword>
<comment type="similarity">
    <text evidence="4">In the C-terminal section; belongs to the GTP cyclohydrolase II family.</text>
</comment>
<evidence type="ECO:0000256" key="11">
    <source>
        <dbReference type="ARBA" id="ARBA00023134"/>
    </source>
</evidence>
<dbReference type="NCBIfam" id="NF001591">
    <property type="entry name" value="PRK00393.1"/>
    <property type="match status" value="1"/>
</dbReference>
<dbReference type="GO" id="GO:0009231">
    <property type="term" value="P:riboflavin biosynthetic process"/>
    <property type="evidence" value="ECO:0007669"/>
    <property type="project" value="UniProtKB-UniPathway"/>
</dbReference>
<evidence type="ECO:0000256" key="1">
    <source>
        <dbReference type="ARBA" id="ARBA00001947"/>
    </source>
</evidence>
<sequence>MIAVDDEKEDVEGNLVMAASLINPQAMLFMVKHGSGIVYVGMKEEDLERLDLPLMSPSSKVGDPSQFTSLQLSVDLQQGEDCTQCCHLILNQKFSEDRPGHVLPLMYRNGGVLSRVGHTEASVDLVSLAGLPPISALSAIIDAEDGSIARLPFLRKMALEYGLLIVSITDLIRYRRKREKLVERIAGSIGYGQDILVRVHSECLTGDIFGSARCDCGNQLALAVQVVEQAGRGVVLYLHGHVGRGIGLGHKLMAYNLQDQGHDTVEANLELGFSADARDYGIGAQILRDIRVRTMPLMTNKPAKFTGLKGYGLAVVGRVPVISPITRNKMGHIYGSDQSSAGLPDPIANFNGPH</sequence>
<keyword evidence="11" id="KW-0342">GTP-binding</keyword>
<dbReference type="Gene3D" id="3.40.50.10990">
    <property type="entry name" value="GTP cyclohydrolase II"/>
    <property type="match status" value="1"/>
</dbReference>
<dbReference type="AlphaFoldDB" id="A0A835LTG3"/>
<dbReference type="UniPathway" id="UPA00275">
    <property type="reaction ID" value="UER00400"/>
</dbReference>
<dbReference type="EMBL" id="JADFTS010000007">
    <property type="protein sequence ID" value="KAF9598886.1"/>
    <property type="molecule type" value="Genomic_DNA"/>
</dbReference>
<protein>
    <recommendedName>
        <fullName evidence="5">GTP cyclohydrolase II</fullName>
        <ecNumber evidence="5">3.5.4.25</ecNumber>
    </recommendedName>
</protein>
<dbReference type="InterPro" id="IPR000926">
    <property type="entry name" value="RibA"/>
</dbReference>
<keyword evidence="8" id="KW-0547">Nucleotide-binding</keyword>
<dbReference type="SUPFAM" id="SSF142695">
    <property type="entry name" value="RibA-like"/>
    <property type="match status" value="1"/>
</dbReference>
<dbReference type="InterPro" id="IPR017945">
    <property type="entry name" value="DHBP_synth_RibB-like_a/b_dom"/>
</dbReference>
<comment type="cofactor">
    <cofactor evidence="1">
        <name>Zn(2+)</name>
        <dbReference type="ChEBI" id="CHEBI:29105"/>
    </cofactor>
</comment>
<evidence type="ECO:0000256" key="8">
    <source>
        <dbReference type="ARBA" id="ARBA00022741"/>
    </source>
</evidence>
<comment type="pathway">
    <text evidence="2">Cofactor biosynthesis; riboflavin biosynthesis; 5-amino-6-(D-ribitylamino)uracil from GTP: step 1/4.</text>
</comment>
<dbReference type="InterPro" id="IPR032677">
    <property type="entry name" value="GTP_cyclohydro_II"/>
</dbReference>
<keyword evidence="10" id="KW-0862">Zinc</keyword>
<evidence type="ECO:0000256" key="9">
    <source>
        <dbReference type="ARBA" id="ARBA00022801"/>
    </source>
</evidence>
<dbReference type="SUPFAM" id="SSF55821">
    <property type="entry name" value="YrdC/RibB"/>
    <property type="match status" value="1"/>
</dbReference>
<evidence type="ECO:0000259" key="13">
    <source>
        <dbReference type="Pfam" id="PF00925"/>
    </source>
</evidence>
<comment type="catalytic activity">
    <reaction evidence="12">
        <text>GTP + 4 H2O = 2,5-diamino-6-hydroxy-4-(5-phosphoribosylamino)-pyrimidine + formate + 2 phosphate + 3 H(+)</text>
        <dbReference type="Rhea" id="RHEA:23704"/>
        <dbReference type="ChEBI" id="CHEBI:15377"/>
        <dbReference type="ChEBI" id="CHEBI:15378"/>
        <dbReference type="ChEBI" id="CHEBI:15740"/>
        <dbReference type="ChEBI" id="CHEBI:37565"/>
        <dbReference type="ChEBI" id="CHEBI:43474"/>
        <dbReference type="ChEBI" id="CHEBI:58614"/>
        <dbReference type="EC" id="3.5.4.25"/>
    </reaction>
</comment>
<keyword evidence="15" id="KW-1185">Reference proteome</keyword>
<dbReference type="PANTHER" id="PTHR21327">
    <property type="entry name" value="GTP CYCLOHYDROLASE II-RELATED"/>
    <property type="match status" value="1"/>
</dbReference>
<evidence type="ECO:0000256" key="6">
    <source>
        <dbReference type="ARBA" id="ARBA00022619"/>
    </source>
</evidence>
<name>A0A835LTG3_9MAGN</name>
<accession>A0A835LTG3</accession>
<evidence type="ECO:0000313" key="14">
    <source>
        <dbReference type="EMBL" id="KAF9598886.1"/>
    </source>
</evidence>
<evidence type="ECO:0000256" key="10">
    <source>
        <dbReference type="ARBA" id="ARBA00022833"/>
    </source>
</evidence>
<proteinExistence type="inferred from homology"/>
<gene>
    <name evidence="14" type="ORF">IFM89_032740</name>
</gene>
<dbReference type="GO" id="GO:0046872">
    <property type="term" value="F:metal ion binding"/>
    <property type="evidence" value="ECO:0007669"/>
    <property type="project" value="UniProtKB-KW"/>
</dbReference>
<dbReference type="OrthoDB" id="60371at2759"/>
<evidence type="ECO:0000256" key="3">
    <source>
        <dbReference type="ARBA" id="ARBA00005520"/>
    </source>
</evidence>
<dbReference type="Gene3D" id="3.90.870.10">
    <property type="entry name" value="DHBP synthase"/>
    <property type="match status" value="1"/>
</dbReference>
<dbReference type="PIRSF" id="PIRSF001259">
    <property type="entry name" value="RibA"/>
    <property type="match status" value="1"/>
</dbReference>
<dbReference type="FunFam" id="3.40.50.10990:FF:000001">
    <property type="entry name" value="Riboflavin biosynthesis protein RibBA"/>
    <property type="match status" value="1"/>
</dbReference>
<evidence type="ECO:0000313" key="15">
    <source>
        <dbReference type="Proteomes" id="UP000631114"/>
    </source>
</evidence>
<dbReference type="GO" id="GO:0008686">
    <property type="term" value="F:3,4-dihydroxy-2-butanone-4-phosphate synthase activity"/>
    <property type="evidence" value="ECO:0007669"/>
    <property type="project" value="InterPro"/>
</dbReference>
<comment type="similarity">
    <text evidence="3">In the N-terminal section; belongs to the DHBP synthase family.</text>
</comment>
<dbReference type="GO" id="GO:0005525">
    <property type="term" value="F:GTP binding"/>
    <property type="evidence" value="ECO:0007669"/>
    <property type="project" value="UniProtKB-KW"/>
</dbReference>
<comment type="caution">
    <text evidence="14">The sequence shown here is derived from an EMBL/GenBank/DDBJ whole genome shotgun (WGS) entry which is preliminary data.</text>
</comment>
<feature type="domain" description="GTP cyclohydrolase II" evidence="13">
    <location>
        <begin position="171"/>
        <end position="320"/>
    </location>
</feature>
<dbReference type="InterPro" id="IPR036144">
    <property type="entry name" value="RibA-like_sf"/>
</dbReference>
<evidence type="ECO:0000256" key="2">
    <source>
        <dbReference type="ARBA" id="ARBA00004853"/>
    </source>
</evidence>
<dbReference type="GO" id="GO:0005829">
    <property type="term" value="C:cytosol"/>
    <property type="evidence" value="ECO:0007669"/>
    <property type="project" value="TreeGrafter"/>
</dbReference>
<dbReference type="EC" id="3.5.4.25" evidence="5"/>
<dbReference type="PANTHER" id="PTHR21327:SF29">
    <property type="entry name" value="GTP CYCLOHYDROLASE-2"/>
    <property type="match status" value="1"/>
</dbReference>
<dbReference type="CDD" id="cd00641">
    <property type="entry name" value="GTP_cyclohydro2"/>
    <property type="match status" value="1"/>
</dbReference>
<evidence type="ECO:0000256" key="7">
    <source>
        <dbReference type="ARBA" id="ARBA00022723"/>
    </source>
</evidence>
<reference evidence="14 15" key="1">
    <citation type="submission" date="2020-10" db="EMBL/GenBank/DDBJ databases">
        <title>The Coptis chinensis genome and diversification of protoberbering-type alkaloids.</title>
        <authorList>
            <person name="Wang B."/>
            <person name="Shu S."/>
            <person name="Song C."/>
            <person name="Liu Y."/>
        </authorList>
    </citation>
    <scope>NUCLEOTIDE SEQUENCE [LARGE SCALE GENOMIC DNA]</scope>
    <source>
        <strain evidence="14">HL-2020</strain>
        <tissue evidence="14">Leaf</tissue>
    </source>
</reference>
<dbReference type="GO" id="GO:0003935">
    <property type="term" value="F:GTP cyclohydrolase II activity"/>
    <property type="evidence" value="ECO:0007669"/>
    <property type="project" value="UniProtKB-EC"/>
</dbReference>
<dbReference type="Pfam" id="PF00925">
    <property type="entry name" value="GTP_cyclohydro2"/>
    <property type="match status" value="1"/>
</dbReference>
<keyword evidence="7" id="KW-0479">Metal-binding</keyword>
<organism evidence="14 15">
    <name type="scientific">Coptis chinensis</name>
    <dbReference type="NCBI Taxonomy" id="261450"/>
    <lineage>
        <taxon>Eukaryota</taxon>
        <taxon>Viridiplantae</taxon>
        <taxon>Streptophyta</taxon>
        <taxon>Embryophyta</taxon>
        <taxon>Tracheophyta</taxon>
        <taxon>Spermatophyta</taxon>
        <taxon>Magnoliopsida</taxon>
        <taxon>Ranunculales</taxon>
        <taxon>Ranunculaceae</taxon>
        <taxon>Coptidoideae</taxon>
        <taxon>Coptis</taxon>
    </lineage>
</organism>
<keyword evidence="6" id="KW-0686">Riboflavin biosynthesis</keyword>
<dbReference type="Proteomes" id="UP000631114">
    <property type="component" value="Unassembled WGS sequence"/>
</dbReference>
<evidence type="ECO:0000256" key="12">
    <source>
        <dbReference type="ARBA" id="ARBA00049295"/>
    </source>
</evidence>